<gene>
    <name evidence="5" type="ORF">GIW81_04660</name>
</gene>
<dbReference type="GO" id="GO:0030313">
    <property type="term" value="C:cell envelope"/>
    <property type="evidence" value="ECO:0007669"/>
    <property type="project" value="UniProtKB-SubCell"/>
</dbReference>
<keyword evidence="2 3" id="KW-0732">Signal</keyword>
<dbReference type="InterPro" id="IPR038352">
    <property type="entry name" value="Imelysin_sf"/>
</dbReference>
<protein>
    <recommendedName>
        <fullName evidence="4">Imelysin-like domain-containing protein</fullName>
    </recommendedName>
</protein>
<evidence type="ECO:0000259" key="4">
    <source>
        <dbReference type="Pfam" id="PF09375"/>
    </source>
</evidence>
<reference evidence="5 6" key="1">
    <citation type="submission" date="2019-11" db="EMBL/GenBank/DDBJ databases">
        <title>Identification of a novel strain.</title>
        <authorList>
            <person name="Xu Q."/>
            <person name="Wang G."/>
        </authorList>
    </citation>
    <scope>NUCLEOTIDE SEQUENCE [LARGE SCALE GENOMIC DNA]</scope>
    <source>
        <strain evidence="6">xq</strain>
    </source>
</reference>
<feature type="domain" description="Imelysin-like" evidence="4">
    <location>
        <begin position="42"/>
        <end position="281"/>
    </location>
</feature>
<dbReference type="InterPro" id="IPR034984">
    <property type="entry name" value="Imelysin-like_IPPA"/>
</dbReference>
<feature type="signal peptide" evidence="3">
    <location>
        <begin position="1"/>
        <end position="22"/>
    </location>
</feature>
<evidence type="ECO:0000256" key="1">
    <source>
        <dbReference type="ARBA" id="ARBA00004196"/>
    </source>
</evidence>
<comment type="caution">
    <text evidence="5">The sequence shown here is derived from an EMBL/GenBank/DDBJ whole genome shotgun (WGS) entry which is preliminary data.</text>
</comment>
<dbReference type="Gene3D" id="1.20.1420.20">
    <property type="entry name" value="M75 peptidase, HXXE motif"/>
    <property type="match status" value="1"/>
</dbReference>
<comment type="subcellular location">
    <subcellularLocation>
        <location evidence="1">Cell envelope</location>
    </subcellularLocation>
</comment>
<proteinExistence type="predicted"/>
<keyword evidence="6" id="KW-1185">Reference proteome</keyword>
<dbReference type="Proteomes" id="UP000440694">
    <property type="component" value="Unassembled WGS sequence"/>
</dbReference>
<dbReference type="EMBL" id="WMBQ01000001">
    <property type="protein sequence ID" value="MTD93624.1"/>
    <property type="molecule type" value="Genomic_DNA"/>
</dbReference>
<evidence type="ECO:0000313" key="5">
    <source>
        <dbReference type="EMBL" id="MTD93624.1"/>
    </source>
</evidence>
<organism evidence="5 6">
    <name type="scientific">Hyphomicrobium album</name>
    <dbReference type="NCBI Taxonomy" id="2665159"/>
    <lineage>
        <taxon>Bacteria</taxon>
        <taxon>Pseudomonadati</taxon>
        <taxon>Pseudomonadota</taxon>
        <taxon>Alphaproteobacteria</taxon>
        <taxon>Hyphomicrobiales</taxon>
        <taxon>Hyphomicrobiaceae</taxon>
        <taxon>Hyphomicrobium</taxon>
    </lineage>
</organism>
<dbReference type="InterPro" id="IPR018976">
    <property type="entry name" value="Imelysin-like"/>
</dbReference>
<sequence>MRRGTALLLVAMMAVAAPAGRAAPAKPSFAQLNARVIDKYVLPRFERLAKASGKLAEDVTRLCDGAKDAASSVKTDFADTVLAWGAVEFLRFGPMSQIGRPERFEFWPDPRGVTQRQVNALVVKRDVMALDPAQLIKKSAAVQGLSALEVLLYDDKRPLGGDDEEGSYRCKLALSMAQSTHALSEEILTEWQGDTGWRLRMVEPKAGDPRYKSAEEPAGDFARALITGLQMIQDREVVPMINAIATPDKPPRLPFSRAGLSARYIASGIASTQALYETMGLARNVSGDKAWMPRWIGEAFHRLARDAPAAVEEIPRAKDNPERARDLRMVRFHVEGIRKLVGRELAPAAGLQIGFNELDGD</sequence>
<name>A0A6I3KFE6_9HYPH</name>
<accession>A0A6I3KFE6</accession>
<dbReference type="Pfam" id="PF09375">
    <property type="entry name" value="Peptidase_M75"/>
    <property type="match status" value="1"/>
</dbReference>
<evidence type="ECO:0000313" key="6">
    <source>
        <dbReference type="Proteomes" id="UP000440694"/>
    </source>
</evidence>
<feature type="chain" id="PRO_5026112299" description="Imelysin-like domain-containing protein" evidence="3">
    <location>
        <begin position="23"/>
        <end position="361"/>
    </location>
</feature>
<dbReference type="CDD" id="cd14659">
    <property type="entry name" value="Imelysin-like_IPPA"/>
    <property type="match status" value="1"/>
</dbReference>
<evidence type="ECO:0000256" key="2">
    <source>
        <dbReference type="ARBA" id="ARBA00022729"/>
    </source>
</evidence>
<evidence type="ECO:0000256" key="3">
    <source>
        <dbReference type="SAM" id="SignalP"/>
    </source>
</evidence>
<dbReference type="AlphaFoldDB" id="A0A6I3KFE6"/>